<dbReference type="Gene3D" id="1.10.510.10">
    <property type="entry name" value="Transferase(Phosphotransferase) domain 1"/>
    <property type="match status" value="1"/>
</dbReference>
<proteinExistence type="inferred from homology"/>
<dbReference type="PANTHER" id="PTHR10566">
    <property type="entry name" value="CHAPERONE-ACTIVITY OF BC1 COMPLEX CABC1 -RELATED"/>
    <property type="match status" value="1"/>
</dbReference>
<comment type="similarity">
    <text evidence="1">Belongs to the protein kinase superfamily. ADCK protein kinase family.</text>
</comment>
<feature type="transmembrane region" description="Helical" evidence="2">
    <location>
        <begin position="503"/>
        <end position="524"/>
    </location>
</feature>
<comment type="caution">
    <text evidence="4">The sequence shown here is derived from an EMBL/GenBank/DDBJ whole genome shotgun (WGS) entry which is preliminary data.</text>
</comment>
<dbReference type="EMBL" id="PKTG01000091">
    <property type="protein sequence ID" value="PLX17268.1"/>
    <property type="molecule type" value="Genomic_DNA"/>
</dbReference>
<evidence type="ECO:0000313" key="5">
    <source>
        <dbReference type="Proteomes" id="UP000234857"/>
    </source>
</evidence>
<dbReference type="PANTHER" id="PTHR10566:SF113">
    <property type="entry name" value="PROTEIN ACTIVITY OF BC1 COMPLEX KINASE 7, CHLOROPLASTIC"/>
    <property type="match status" value="1"/>
</dbReference>
<dbReference type="Proteomes" id="UP000234857">
    <property type="component" value="Unassembled WGS sequence"/>
</dbReference>
<keyword evidence="2" id="KW-1133">Transmembrane helix</keyword>
<dbReference type="SUPFAM" id="SSF56112">
    <property type="entry name" value="Protein kinase-like (PK-like)"/>
    <property type="match status" value="1"/>
</dbReference>
<keyword evidence="2" id="KW-0472">Membrane</keyword>
<feature type="transmembrane region" description="Helical" evidence="2">
    <location>
        <begin position="530"/>
        <end position="550"/>
    </location>
</feature>
<protein>
    <recommendedName>
        <fullName evidence="3">ABC1 atypical kinase-like domain-containing protein</fullName>
    </recommendedName>
</protein>
<gene>
    <name evidence="4" type="ORF">C0601_07910</name>
</gene>
<evidence type="ECO:0000313" key="4">
    <source>
        <dbReference type="EMBL" id="PLX17268.1"/>
    </source>
</evidence>
<dbReference type="Pfam" id="PF03109">
    <property type="entry name" value="ABC1"/>
    <property type="match status" value="1"/>
</dbReference>
<dbReference type="InterPro" id="IPR004147">
    <property type="entry name" value="ABC1_dom"/>
</dbReference>
<reference evidence="4 5" key="1">
    <citation type="submission" date="2017-11" db="EMBL/GenBank/DDBJ databases">
        <title>Genome-resolved metagenomics identifies genetic mobility, metabolic interactions, and unexpected diversity in perchlorate-reducing communities.</title>
        <authorList>
            <person name="Barnum T.P."/>
            <person name="Figueroa I.A."/>
            <person name="Carlstrom C.I."/>
            <person name="Lucas L.N."/>
            <person name="Engelbrektson A.L."/>
            <person name="Coates J.D."/>
        </authorList>
    </citation>
    <scope>NUCLEOTIDE SEQUENCE [LARGE SCALE GENOMIC DNA]</scope>
    <source>
        <strain evidence="4">BM706</strain>
    </source>
</reference>
<feature type="domain" description="ABC1 atypical kinase-like" evidence="3">
    <location>
        <begin position="99"/>
        <end position="342"/>
    </location>
</feature>
<dbReference type="AlphaFoldDB" id="A0A2N5ZF14"/>
<sequence length="556" mass="64158">MFRRLREINNTYKNLSRLKEITSVFIKYGFKDLVKTLDLNPFSNDKTEEAEANGATGSRAKRIRKAFEELGTTFIKLGQFISTRPDIFSEDIINELKGLQHDVKPFPSDEAIKVLEYELGGKIGEFFRDFDEIPVSSASIAQVHRGVLKNGAVVAIKIQRPNIKEKIRADLEIMFFLSTIIKKYFTEYDFIQPEALVEDMSDRLIKELDFYNEINNIRRFIDIYEKDENVVIPKVYREFSTEKVIVMEYIEGEKLSSYIELEKDIKARKEIARIGADAMLKQVFEAGFFHGDPHAGNIFVLANDRIAILDHGICASLTLRQKDLLENILKGVLDKDEKLITNNLLEYCELEHPDVQTLEEDVRSIIDDYAYIPLSEISMQDFFVDFSKILRRNRIFLSPDFFLLLRALVSVEGSGRLLYPDFDLISHARPFVKDYMWRKINPKTIGKQFYRAFSEAGILLKDLPSDLRLVINRLKKGKVLLEFEIKEQDRIVKLLDDISNRMVFSIILASIILGSSIIVLSGIPPKWNDIPVIGIAGYIVAGLMGFYILFSIWRER</sequence>
<dbReference type="InterPro" id="IPR050154">
    <property type="entry name" value="UbiB_kinase"/>
</dbReference>
<dbReference type="InterPro" id="IPR011009">
    <property type="entry name" value="Kinase-like_dom_sf"/>
</dbReference>
<evidence type="ECO:0000259" key="3">
    <source>
        <dbReference type="Pfam" id="PF03109"/>
    </source>
</evidence>
<accession>A0A2N5ZF14</accession>
<name>A0A2N5ZF14_MUIH1</name>
<keyword evidence="2" id="KW-0812">Transmembrane</keyword>
<organism evidence="4 5">
    <name type="scientific">Muiribacterium halophilum</name>
    <dbReference type="NCBI Taxonomy" id="2053465"/>
    <lineage>
        <taxon>Bacteria</taxon>
        <taxon>Candidatus Muiribacteriota</taxon>
        <taxon>Candidatus Muiribacteriia</taxon>
        <taxon>Candidatus Muiribacteriales</taxon>
        <taxon>Candidatus Muiribacteriaceae</taxon>
        <taxon>Candidatus Muiribacterium</taxon>
    </lineage>
</organism>
<dbReference type="CDD" id="cd05121">
    <property type="entry name" value="ABC1_ADCK3-like"/>
    <property type="match status" value="1"/>
</dbReference>
<evidence type="ECO:0000256" key="2">
    <source>
        <dbReference type="SAM" id="Phobius"/>
    </source>
</evidence>
<evidence type="ECO:0000256" key="1">
    <source>
        <dbReference type="ARBA" id="ARBA00009670"/>
    </source>
</evidence>